<dbReference type="PANTHER" id="PTHR22937:SF136">
    <property type="entry name" value="RING-TYPE E3 UBIQUITIN TRANSFERASE"/>
    <property type="match status" value="1"/>
</dbReference>
<feature type="domain" description="RING-type" evidence="11">
    <location>
        <begin position="428"/>
        <end position="469"/>
    </location>
</feature>
<evidence type="ECO:0000256" key="2">
    <source>
        <dbReference type="ARBA" id="ARBA00012483"/>
    </source>
</evidence>
<feature type="region of interest" description="Disordered" evidence="10">
    <location>
        <begin position="1"/>
        <end position="108"/>
    </location>
</feature>
<feature type="compositionally biased region" description="Low complexity" evidence="10">
    <location>
        <begin position="242"/>
        <end position="252"/>
    </location>
</feature>
<dbReference type="eggNOG" id="KOG0800">
    <property type="taxonomic scope" value="Eukaryota"/>
</dbReference>
<dbReference type="GO" id="GO:0061630">
    <property type="term" value="F:ubiquitin protein ligase activity"/>
    <property type="evidence" value="ECO:0000318"/>
    <property type="project" value="GO_Central"/>
</dbReference>
<evidence type="ECO:0000256" key="7">
    <source>
        <dbReference type="ARBA" id="ARBA00022833"/>
    </source>
</evidence>
<feature type="coiled-coil region" evidence="9">
    <location>
        <begin position="325"/>
        <end position="352"/>
    </location>
</feature>
<evidence type="ECO:0000313" key="15">
    <source>
        <dbReference type="Proteomes" id="UP000002051"/>
    </source>
</evidence>
<feature type="region of interest" description="Disordered" evidence="10">
    <location>
        <begin position="172"/>
        <end position="286"/>
    </location>
</feature>
<dbReference type="SUPFAM" id="SSF57850">
    <property type="entry name" value="RING/U-box"/>
    <property type="match status" value="1"/>
</dbReference>
<dbReference type="PROSITE" id="PS50089">
    <property type="entry name" value="ZF_RING_2"/>
    <property type="match status" value="1"/>
</dbReference>
<evidence type="ECO:0000256" key="10">
    <source>
        <dbReference type="SAM" id="MobiDB-lite"/>
    </source>
</evidence>
<dbReference type="InterPro" id="IPR013083">
    <property type="entry name" value="Znf_RING/FYVE/PHD"/>
</dbReference>
<dbReference type="GO" id="GO:0008270">
    <property type="term" value="F:zinc ion binding"/>
    <property type="evidence" value="ECO:0007669"/>
    <property type="project" value="UniProtKB-KW"/>
</dbReference>
<evidence type="ECO:0000313" key="14">
    <source>
        <dbReference type="EnsemblPlants" id="AES58910"/>
    </source>
</evidence>
<dbReference type="InterPro" id="IPR045191">
    <property type="entry name" value="MBR1/2-like"/>
</dbReference>
<keyword evidence="5 8" id="KW-0863">Zinc-finger</keyword>
<evidence type="ECO:0000256" key="8">
    <source>
        <dbReference type="PROSITE-ProRule" id="PRU00175"/>
    </source>
</evidence>
<comment type="catalytic activity">
    <reaction evidence="1">
        <text>S-ubiquitinyl-[E2 ubiquitin-conjugating enzyme]-L-cysteine + [acceptor protein]-L-lysine = [E2 ubiquitin-conjugating enzyme]-L-cysteine + N(6)-ubiquitinyl-[acceptor protein]-L-lysine.</text>
        <dbReference type="EC" id="2.3.2.27"/>
    </reaction>
</comment>
<evidence type="ECO:0000313" key="16">
    <source>
        <dbReference type="Proteomes" id="UP000265566"/>
    </source>
</evidence>
<dbReference type="EMBL" id="CM001217">
    <property type="protein sequence ID" value="AES58910.1"/>
    <property type="molecule type" value="Genomic_DNA"/>
</dbReference>
<dbReference type="KEGG" id="mtr:11433343"/>
<dbReference type="Gramene" id="rna189">
    <property type="protein sequence ID" value="RHN76811.1"/>
    <property type="gene ID" value="gene189"/>
</dbReference>
<dbReference type="SMART" id="SM00184">
    <property type="entry name" value="RING"/>
    <property type="match status" value="1"/>
</dbReference>
<evidence type="ECO:0000256" key="3">
    <source>
        <dbReference type="ARBA" id="ARBA00022679"/>
    </source>
</evidence>
<dbReference type="EnsemblPlants" id="AES58910">
    <property type="protein sequence ID" value="AES58910"/>
    <property type="gene ID" value="MTR_1g009680"/>
</dbReference>
<evidence type="ECO:0000256" key="5">
    <source>
        <dbReference type="ARBA" id="ARBA00022771"/>
    </source>
</evidence>
<sequence>MDERSSKRGINGNSRDTSNTRDTANTRDRNDQTRRRAGCSSTANPPKVAQVRYVEKGKSLRPSGQSASSGKEVIGSSRRTAANPAKPLTKPERTLTSSRLQAEKEGTKSTKGILMEVGKSSGVSNLRSQRNFNQRPVLRQRENGSIGPVTQAASSKYGLRNLRCNTVSDVIPSCSSSDSTVNTRKTTLIKRRNSEGESSSTGKGKKMTAPSSEGLNFGSRKGISISDTRGSRNIPPHRDNSRASVRTVRSVSGYARGRFSSQGNENPRVTNESPVVSPISPHSIDLNSPVTEELYDMMPNSPEEYDIPHSLIIQDGSRRYDVDDMSEVLLALERLEQDEELTQEQIHLLETNLYLSELNIYDRHRDMRLDIDSMSYEELLALEERMGTVSTALTEEALSDSLKRSIYQSEPSDDAADYVNEEKDDTKCCICQEEYVDGDEVGRLQCVHKFHVLCIEDWLRLKNWCPFCKESASLSNSSSSP</sequence>
<dbReference type="Proteomes" id="UP000002051">
    <property type="component" value="Unassembled WGS sequence"/>
</dbReference>
<evidence type="ECO:0000256" key="4">
    <source>
        <dbReference type="ARBA" id="ARBA00022723"/>
    </source>
</evidence>
<reference evidence="16" key="4">
    <citation type="journal article" date="2018" name="Nat. Plants">
        <title>Whole-genome landscape of Medicago truncatula symbiotic genes.</title>
        <authorList>
            <person name="Pecrix Y."/>
            <person name="Staton S.E."/>
            <person name="Sallet E."/>
            <person name="Lelandais-Briere C."/>
            <person name="Moreau S."/>
            <person name="Carrere S."/>
            <person name="Blein T."/>
            <person name="Jardinaud M.F."/>
            <person name="Latrasse D."/>
            <person name="Zouine M."/>
            <person name="Zahm M."/>
            <person name="Kreplak J."/>
            <person name="Mayjonade B."/>
            <person name="Satge C."/>
            <person name="Perez M."/>
            <person name="Cauet S."/>
            <person name="Marande W."/>
            <person name="Chantry-Darmon C."/>
            <person name="Lopez-Roques C."/>
            <person name="Bouchez O."/>
            <person name="Berard A."/>
            <person name="Debelle F."/>
            <person name="Munos S."/>
            <person name="Bendahmane A."/>
            <person name="Berges H."/>
            <person name="Niebel A."/>
            <person name="Buitink J."/>
            <person name="Frugier F."/>
            <person name="Benhamed M."/>
            <person name="Crespi M."/>
            <person name="Gouzy J."/>
            <person name="Gamas P."/>
        </authorList>
    </citation>
    <scope>NUCLEOTIDE SEQUENCE [LARGE SCALE GENOMIC DNA]</scope>
    <source>
        <strain evidence="16">cv. Jemalong A17</strain>
    </source>
</reference>
<name>G7I5S1_MEDTR</name>
<feature type="compositionally biased region" description="Low complexity" evidence="10">
    <location>
        <begin position="273"/>
        <end position="284"/>
    </location>
</feature>
<feature type="compositionally biased region" description="Polar residues" evidence="10">
    <location>
        <begin position="259"/>
        <end position="272"/>
    </location>
</feature>
<keyword evidence="3" id="KW-0808">Transferase</keyword>
<evidence type="ECO:0000313" key="13">
    <source>
        <dbReference type="EMBL" id="RHN76811.1"/>
    </source>
</evidence>
<organism evidence="12 15">
    <name type="scientific">Medicago truncatula</name>
    <name type="common">Barrel medic</name>
    <name type="synonym">Medicago tribuloides</name>
    <dbReference type="NCBI Taxonomy" id="3880"/>
    <lineage>
        <taxon>Eukaryota</taxon>
        <taxon>Viridiplantae</taxon>
        <taxon>Streptophyta</taxon>
        <taxon>Embryophyta</taxon>
        <taxon>Tracheophyta</taxon>
        <taxon>Spermatophyta</taxon>
        <taxon>Magnoliopsida</taxon>
        <taxon>eudicotyledons</taxon>
        <taxon>Gunneridae</taxon>
        <taxon>Pentapetalae</taxon>
        <taxon>rosids</taxon>
        <taxon>fabids</taxon>
        <taxon>Fabales</taxon>
        <taxon>Fabaceae</taxon>
        <taxon>Papilionoideae</taxon>
        <taxon>50 kb inversion clade</taxon>
        <taxon>NPAAA clade</taxon>
        <taxon>Hologalegina</taxon>
        <taxon>IRL clade</taxon>
        <taxon>Trifolieae</taxon>
        <taxon>Medicago</taxon>
    </lineage>
</organism>
<dbReference type="Gene3D" id="3.30.40.10">
    <property type="entry name" value="Zinc/RING finger domain, C3HC4 (zinc finger)"/>
    <property type="match status" value="1"/>
</dbReference>
<keyword evidence="7" id="KW-0862">Zinc</keyword>
<dbReference type="AlphaFoldDB" id="G7I5S1"/>
<protein>
    <recommendedName>
        <fullName evidence="2">RING-type E3 ubiquitin transferase</fullName>
        <ecNumber evidence="2">2.3.2.27</ecNumber>
    </recommendedName>
</protein>
<dbReference type="OrthoDB" id="8062037at2759"/>
<feature type="compositionally biased region" description="Low complexity" evidence="10">
    <location>
        <begin position="172"/>
        <end position="181"/>
    </location>
</feature>
<evidence type="ECO:0000256" key="9">
    <source>
        <dbReference type="SAM" id="Coils"/>
    </source>
</evidence>
<dbReference type="InterPro" id="IPR001841">
    <property type="entry name" value="Znf_RING"/>
</dbReference>
<gene>
    <name evidence="14" type="primary">11433343</name>
    <name evidence="12" type="ordered locus">MTR_1g009680</name>
    <name evidence="13" type="ORF">MtrunA17_Chr1g0147951</name>
</gene>
<evidence type="ECO:0000259" key="11">
    <source>
        <dbReference type="PROSITE" id="PS50089"/>
    </source>
</evidence>
<dbReference type="FunFam" id="3.30.40.10:FF:000504">
    <property type="entry name" value="E3 ubiquitin-protein ligase arkadia"/>
    <property type="match status" value="1"/>
</dbReference>
<reference evidence="14" key="3">
    <citation type="submission" date="2015-04" db="UniProtKB">
        <authorList>
            <consortium name="EnsemblPlants"/>
        </authorList>
    </citation>
    <scope>IDENTIFICATION</scope>
    <source>
        <strain evidence="14">cv. Jemalong A17</strain>
    </source>
</reference>
<evidence type="ECO:0000313" key="12">
    <source>
        <dbReference type="EMBL" id="AES58910.1"/>
    </source>
</evidence>
<dbReference type="OMA" id="LVLHENM"/>
<keyword evidence="9" id="KW-0175">Coiled coil</keyword>
<dbReference type="Pfam" id="PF13639">
    <property type="entry name" value="zf-RING_2"/>
    <property type="match status" value="1"/>
</dbReference>
<evidence type="ECO:0000256" key="1">
    <source>
        <dbReference type="ARBA" id="ARBA00000900"/>
    </source>
</evidence>
<keyword evidence="15" id="KW-1185">Reference proteome</keyword>
<dbReference type="EC" id="2.3.2.27" evidence="2"/>
<keyword evidence="6" id="KW-0833">Ubl conjugation pathway</keyword>
<dbReference type="EMBL" id="PSQE01000001">
    <property type="protein sequence ID" value="RHN76811.1"/>
    <property type="molecule type" value="Genomic_DNA"/>
</dbReference>
<dbReference type="HOGENOM" id="CLU_027302_0_0_1"/>
<reference evidence="12 15" key="1">
    <citation type="journal article" date="2011" name="Nature">
        <title>The Medicago genome provides insight into the evolution of rhizobial symbioses.</title>
        <authorList>
            <person name="Young N.D."/>
            <person name="Debelle F."/>
            <person name="Oldroyd G.E."/>
            <person name="Geurts R."/>
            <person name="Cannon S.B."/>
            <person name="Udvardi M.K."/>
            <person name="Benedito V.A."/>
            <person name="Mayer K.F."/>
            <person name="Gouzy J."/>
            <person name="Schoof H."/>
            <person name="Van de Peer Y."/>
            <person name="Proost S."/>
            <person name="Cook D.R."/>
            <person name="Meyers B.C."/>
            <person name="Spannagl M."/>
            <person name="Cheung F."/>
            <person name="De Mita S."/>
            <person name="Krishnakumar V."/>
            <person name="Gundlach H."/>
            <person name="Zhou S."/>
            <person name="Mudge J."/>
            <person name="Bharti A.K."/>
            <person name="Murray J.D."/>
            <person name="Naoumkina M.A."/>
            <person name="Rosen B."/>
            <person name="Silverstein K.A."/>
            <person name="Tang H."/>
            <person name="Rombauts S."/>
            <person name="Zhao P.X."/>
            <person name="Zhou P."/>
            <person name="Barbe V."/>
            <person name="Bardou P."/>
            <person name="Bechner M."/>
            <person name="Bellec A."/>
            <person name="Berger A."/>
            <person name="Berges H."/>
            <person name="Bidwell S."/>
            <person name="Bisseling T."/>
            <person name="Choisne N."/>
            <person name="Couloux A."/>
            <person name="Denny R."/>
            <person name="Deshpande S."/>
            <person name="Dai X."/>
            <person name="Doyle J.J."/>
            <person name="Dudez A.M."/>
            <person name="Farmer A.D."/>
            <person name="Fouteau S."/>
            <person name="Franken C."/>
            <person name="Gibelin C."/>
            <person name="Gish J."/>
            <person name="Goldstein S."/>
            <person name="Gonzalez A.J."/>
            <person name="Green P.J."/>
            <person name="Hallab A."/>
            <person name="Hartog M."/>
            <person name="Hua A."/>
            <person name="Humphray S.J."/>
            <person name="Jeong D.H."/>
            <person name="Jing Y."/>
            <person name="Jocker A."/>
            <person name="Kenton S.M."/>
            <person name="Kim D.J."/>
            <person name="Klee K."/>
            <person name="Lai H."/>
            <person name="Lang C."/>
            <person name="Lin S."/>
            <person name="Macmil S.L."/>
            <person name="Magdelenat G."/>
            <person name="Matthews L."/>
            <person name="McCorrison J."/>
            <person name="Monaghan E.L."/>
            <person name="Mun J.H."/>
            <person name="Najar F.Z."/>
            <person name="Nicholson C."/>
            <person name="Noirot C."/>
            <person name="O'Bleness M."/>
            <person name="Paule C.R."/>
            <person name="Poulain J."/>
            <person name="Prion F."/>
            <person name="Qin B."/>
            <person name="Qu C."/>
            <person name="Retzel E.F."/>
            <person name="Riddle C."/>
            <person name="Sallet E."/>
            <person name="Samain S."/>
            <person name="Samson N."/>
            <person name="Sanders I."/>
            <person name="Saurat O."/>
            <person name="Scarpelli C."/>
            <person name="Schiex T."/>
            <person name="Segurens B."/>
            <person name="Severin A.J."/>
            <person name="Sherrier D.J."/>
            <person name="Shi R."/>
            <person name="Sims S."/>
            <person name="Singer S.R."/>
            <person name="Sinharoy S."/>
            <person name="Sterck L."/>
            <person name="Viollet A."/>
            <person name="Wang B.B."/>
            <person name="Wang K."/>
            <person name="Wang M."/>
            <person name="Wang X."/>
            <person name="Warfsmann J."/>
            <person name="Weissenbach J."/>
            <person name="White D.D."/>
            <person name="White J.D."/>
            <person name="Wiley G.B."/>
            <person name="Wincker P."/>
            <person name="Xing Y."/>
            <person name="Yang L."/>
            <person name="Yao Z."/>
            <person name="Ying F."/>
            <person name="Zhai J."/>
            <person name="Zhou L."/>
            <person name="Zuber A."/>
            <person name="Denarie J."/>
            <person name="Dixon R.A."/>
            <person name="May G.D."/>
            <person name="Schwartz D.C."/>
            <person name="Rogers J."/>
            <person name="Quetier F."/>
            <person name="Town C.D."/>
            <person name="Roe B.A."/>
        </authorList>
    </citation>
    <scope>NUCLEOTIDE SEQUENCE [LARGE SCALE GENOMIC DNA]</scope>
    <source>
        <strain evidence="12">A17</strain>
        <strain evidence="14 15">cv. Jemalong A17</strain>
    </source>
</reference>
<evidence type="ECO:0000256" key="6">
    <source>
        <dbReference type="ARBA" id="ARBA00022786"/>
    </source>
</evidence>
<dbReference type="PaxDb" id="3880-AES58910"/>
<dbReference type="PANTHER" id="PTHR22937">
    <property type="entry name" value="E3 UBIQUITIN-PROTEIN LIGASE RNF165"/>
    <property type="match status" value="1"/>
</dbReference>
<proteinExistence type="predicted"/>
<reference evidence="12 15" key="2">
    <citation type="journal article" date="2014" name="BMC Genomics">
        <title>An improved genome release (version Mt4.0) for the model legume Medicago truncatula.</title>
        <authorList>
            <person name="Tang H."/>
            <person name="Krishnakumar V."/>
            <person name="Bidwell S."/>
            <person name="Rosen B."/>
            <person name="Chan A."/>
            <person name="Zhou S."/>
            <person name="Gentzbittel L."/>
            <person name="Childs K.L."/>
            <person name="Yandell M."/>
            <person name="Gundlach H."/>
            <person name="Mayer K.F."/>
            <person name="Schwartz D.C."/>
            <person name="Town C.D."/>
        </authorList>
    </citation>
    <scope>GENOME REANNOTATION</scope>
    <source>
        <strain evidence="14 15">cv. Jemalong A17</strain>
    </source>
</reference>
<keyword evidence="4" id="KW-0479">Metal-binding</keyword>
<reference evidence="13" key="5">
    <citation type="journal article" date="2018" name="Nat. Plants">
        <title>Whole-genome landscape of Medicago truncatula symbiotic genes.</title>
        <authorList>
            <person name="Pecrix Y."/>
            <person name="Gamas P."/>
            <person name="Carrere S."/>
        </authorList>
    </citation>
    <scope>NUCLEOTIDE SEQUENCE</scope>
    <source>
        <tissue evidence="13">Leaves</tissue>
    </source>
</reference>
<dbReference type="Proteomes" id="UP000265566">
    <property type="component" value="Chromosome 1"/>
</dbReference>
<accession>G7I5S1</accession>
<feature type="compositionally biased region" description="Basic and acidic residues" evidence="10">
    <location>
        <begin position="24"/>
        <end position="34"/>
    </location>
</feature>